<gene>
    <name evidence="1" type="ORF">ACFQ3C_02495</name>
</gene>
<proteinExistence type="predicted"/>
<dbReference type="Gene3D" id="3.10.129.10">
    <property type="entry name" value="Hotdog Thioesterase"/>
    <property type="match status" value="1"/>
</dbReference>
<dbReference type="PANTHER" id="PTHR31793:SF2">
    <property type="entry name" value="BLR1345 PROTEIN"/>
    <property type="match status" value="1"/>
</dbReference>
<dbReference type="InterPro" id="IPR050563">
    <property type="entry name" value="4-hydroxybenzoyl-CoA_TE"/>
</dbReference>
<dbReference type="InterPro" id="IPR029069">
    <property type="entry name" value="HotDog_dom_sf"/>
</dbReference>
<dbReference type="PANTHER" id="PTHR31793">
    <property type="entry name" value="4-HYDROXYBENZOYL-COA THIOESTERASE FAMILY MEMBER"/>
    <property type="match status" value="1"/>
</dbReference>
<organism evidence="1 2">
    <name type="scientific">Seohaeicola saemankumensis</name>
    <dbReference type="NCBI Taxonomy" id="481181"/>
    <lineage>
        <taxon>Bacteria</taxon>
        <taxon>Pseudomonadati</taxon>
        <taxon>Pseudomonadota</taxon>
        <taxon>Alphaproteobacteria</taxon>
        <taxon>Rhodobacterales</taxon>
        <taxon>Roseobacteraceae</taxon>
        <taxon>Seohaeicola</taxon>
    </lineage>
</organism>
<dbReference type="CDD" id="cd00586">
    <property type="entry name" value="4HBT"/>
    <property type="match status" value="1"/>
</dbReference>
<dbReference type="SUPFAM" id="SSF54637">
    <property type="entry name" value="Thioesterase/thiol ester dehydrase-isomerase"/>
    <property type="match status" value="1"/>
</dbReference>
<dbReference type="EMBL" id="JBHTKR010000001">
    <property type="protein sequence ID" value="MFD1193537.1"/>
    <property type="molecule type" value="Genomic_DNA"/>
</dbReference>
<evidence type="ECO:0000313" key="2">
    <source>
        <dbReference type="Proteomes" id="UP001597151"/>
    </source>
</evidence>
<protein>
    <submittedName>
        <fullName evidence="1">Thioesterase family protein</fullName>
    </submittedName>
</protein>
<evidence type="ECO:0000313" key="1">
    <source>
        <dbReference type="EMBL" id="MFD1193537.1"/>
    </source>
</evidence>
<dbReference type="Proteomes" id="UP001597151">
    <property type="component" value="Unassembled WGS sequence"/>
</dbReference>
<comment type="caution">
    <text evidence="1">The sequence shown here is derived from an EMBL/GenBank/DDBJ whole genome shotgun (WGS) entry which is preliminary data.</text>
</comment>
<sequence>MTIPAPFTSSVMEVEPQWIDFNGHMNMAYYNVLFDRCADEAYSLMGFGPDYIKTRQHTTFTAEFHICYVRELHLGAKVRSTFQLIGHDEKRFHTYQELWHEDGWLAATGEALGLHIDMSGPRVAPMPDDIRAKLAALQAAHDVLPRPERVGRSIALKRR</sequence>
<dbReference type="RefSeq" id="WP_380788849.1">
    <property type="nucleotide sequence ID" value="NZ_JBHTKR010000001.1"/>
</dbReference>
<accession>A0ABW3T9C6</accession>
<keyword evidence="2" id="KW-1185">Reference proteome</keyword>
<reference evidence="2" key="1">
    <citation type="journal article" date="2019" name="Int. J. Syst. Evol. Microbiol.">
        <title>The Global Catalogue of Microorganisms (GCM) 10K type strain sequencing project: providing services to taxonomists for standard genome sequencing and annotation.</title>
        <authorList>
            <consortium name="The Broad Institute Genomics Platform"/>
            <consortium name="The Broad Institute Genome Sequencing Center for Infectious Disease"/>
            <person name="Wu L."/>
            <person name="Ma J."/>
        </authorList>
    </citation>
    <scope>NUCLEOTIDE SEQUENCE [LARGE SCALE GENOMIC DNA]</scope>
    <source>
        <strain evidence="2">CCUG 55328</strain>
    </source>
</reference>
<dbReference type="Pfam" id="PF13279">
    <property type="entry name" value="4HBT_2"/>
    <property type="match status" value="1"/>
</dbReference>
<name>A0ABW3T9C6_9RHOB</name>